<proteinExistence type="predicted"/>
<comment type="caution">
    <text evidence="2">The sequence shown here is derived from an EMBL/GenBank/DDBJ whole genome shotgun (WGS) entry which is preliminary data.</text>
</comment>
<name>X6NMD2_RETFI</name>
<evidence type="ECO:0000256" key="1">
    <source>
        <dbReference type="SAM" id="MobiDB-lite"/>
    </source>
</evidence>
<keyword evidence="3" id="KW-1185">Reference proteome</keyword>
<gene>
    <name evidence="2" type="ORF">RFI_10046</name>
</gene>
<organism evidence="2 3">
    <name type="scientific">Reticulomyxa filosa</name>
    <dbReference type="NCBI Taxonomy" id="46433"/>
    <lineage>
        <taxon>Eukaryota</taxon>
        <taxon>Sar</taxon>
        <taxon>Rhizaria</taxon>
        <taxon>Retaria</taxon>
        <taxon>Foraminifera</taxon>
        <taxon>Monothalamids</taxon>
        <taxon>Reticulomyxidae</taxon>
        <taxon>Reticulomyxa</taxon>
    </lineage>
</organism>
<evidence type="ECO:0000313" key="3">
    <source>
        <dbReference type="Proteomes" id="UP000023152"/>
    </source>
</evidence>
<protein>
    <submittedName>
        <fullName evidence="2">Uncharacterized protein</fullName>
    </submittedName>
</protein>
<dbReference type="AlphaFoldDB" id="X6NMD2"/>
<evidence type="ECO:0000313" key="2">
    <source>
        <dbReference type="EMBL" id="ETO27088.1"/>
    </source>
</evidence>
<dbReference type="EMBL" id="ASPP01007467">
    <property type="protein sequence ID" value="ETO27088.1"/>
    <property type="molecule type" value="Genomic_DNA"/>
</dbReference>
<dbReference type="Proteomes" id="UP000023152">
    <property type="component" value="Unassembled WGS sequence"/>
</dbReference>
<feature type="region of interest" description="Disordered" evidence="1">
    <location>
        <begin position="54"/>
        <end position="79"/>
    </location>
</feature>
<sequence length="230" mass="26911">MLIFPKCMSNFNGDEIIKACVRQIAFDRWKLLSQDKLSIVLSENLEWPEKLKEEKKRNVGRPRKTPLPLNSKGTSTNCERPELQTNEQCSRLTVVICERDICKIENVLADCTSEIMGFLLATVLQRSKLPGSYCKIHGIIKAQKCYVFYLQCTFFILLSKKKKIKQLCAIEEWDLKESQKYAEKEKELREKKRTLFDFILIVFLNICFNSRKKQELQESGKKKRNSTNDN</sequence>
<reference evidence="2 3" key="1">
    <citation type="journal article" date="2013" name="Curr. Biol.">
        <title>The Genome of the Foraminiferan Reticulomyxa filosa.</title>
        <authorList>
            <person name="Glockner G."/>
            <person name="Hulsmann N."/>
            <person name="Schleicher M."/>
            <person name="Noegel A.A."/>
            <person name="Eichinger L."/>
            <person name="Gallinger C."/>
            <person name="Pawlowski J."/>
            <person name="Sierra R."/>
            <person name="Euteneuer U."/>
            <person name="Pillet L."/>
            <person name="Moustafa A."/>
            <person name="Platzer M."/>
            <person name="Groth M."/>
            <person name="Szafranski K."/>
            <person name="Schliwa M."/>
        </authorList>
    </citation>
    <scope>NUCLEOTIDE SEQUENCE [LARGE SCALE GENOMIC DNA]</scope>
</reference>
<accession>X6NMD2</accession>